<dbReference type="GO" id="GO:0005886">
    <property type="term" value="C:plasma membrane"/>
    <property type="evidence" value="ECO:0007669"/>
    <property type="project" value="TreeGrafter"/>
</dbReference>
<feature type="transmembrane region" description="Helical" evidence="1">
    <location>
        <begin position="16"/>
        <end position="36"/>
    </location>
</feature>
<dbReference type="SUPFAM" id="SSF55781">
    <property type="entry name" value="GAF domain-like"/>
    <property type="match status" value="1"/>
</dbReference>
<dbReference type="InterPro" id="IPR043128">
    <property type="entry name" value="Rev_trsase/Diguanyl_cyclase"/>
</dbReference>
<dbReference type="Proteomes" id="UP000799092">
    <property type="component" value="Unassembled WGS sequence"/>
</dbReference>
<dbReference type="Gene3D" id="3.30.70.270">
    <property type="match status" value="1"/>
</dbReference>
<dbReference type="InterPro" id="IPR000160">
    <property type="entry name" value="GGDEF_dom"/>
</dbReference>
<comment type="caution">
    <text evidence="3">The sequence shown here is derived from an EMBL/GenBank/DDBJ whole genome shotgun (WGS) entry which is preliminary data.</text>
</comment>
<dbReference type="SUPFAM" id="SSF55073">
    <property type="entry name" value="Nucleotide cyclase"/>
    <property type="match status" value="1"/>
</dbReference>
<dbReference type="GO" id="GO:0052621">
    <property type="term" value="F:diguanylate cyclase activity"/>
    <property type="evidence" value="ECO:0007669"/>
    <property type="project" value="TreeGrafter"/>
</dbReference>
<keyword evidence="1" id="KW-0812">Transmembrane</keyword>
<dbReference type="PANTHER" id="PTHR45138">
    <property type="entry name" value="REGULATORY COMPONENTS OF SENSORY TRANSDUCTION SYSTEM"/>
    <property type="match status" value="1"/>
</dbReference>
<dbReference type="EMBL" id="WJNG01000007">
    <property type="protein sequence ID" value="MRH42960.1"/>
    <property type="molecule type" value="Genomic_DNA"/>
</dbReference>
<feature type="transmembrane region" description="Helical" evidence="1">
    <location>
        <begin position="214"/>
        <end position="234"/>
    </location>
</feature>
<dbReference type="Gene3D" id="3.30.450.40">
    <property type="match status" value="1"/>
</dbReference>
<dbReference type="FunFam" id="3.30.70.270:FF:000001">
    <property type="entry name" value="Diguanylate cyclase domain protein"/>
    <property type="match status" value="1"/>
</dbReference>
<protein>
    <submittedName>
        <fullName evidence="3">Diguanylate cyclase</fullName>
    </submittedName>
</protein>
<dbReference type="SMART" id="SM00267">
    <property type="entry name" value="GGDEF"/>
    <property type="match status" value="1"/>
</dbReference>
<gene>
    <name evidence="3" type="ORF">GH741_09710</name>
</gene>
<name>A0A6A8DCF9_9BACI</name>
<dbReference type="PANTHER" id="PTHR45138:SF9">
    <property type="entry name" value="DIGUANYLATE CYCLASE DGCM-RELATED"/>
    <property type="match status" value="1"/>
</dbReference>
<dbReference type="NCBIfam" id="TIGR00254">
    <property type="entry name" value="GGDEF"/>
    <property type="match status" value="1"/>
</dbReference>
<dbReference type="InterPro" id="IPR029016">
    <property type="entry name" value="GAF-like_dom_sf"/>
</dbReference>
<dbReference type="GO" id="GO:1902201">
    <property type="term" value="P:negative regulation of bacterial-type flagellum-dependent cell motility"/>
    <property type="evidence" value="ECO:0007669"/>
    <property type="project" value="TreeGrafter"/>
</dbReference>
<evidence type="ECO:0000313" key="4">
    <source>
        <dbReference type="Proteomes" id="UP000799092"/>
    </source>
</evidence>
<dbReference type="AlphaFoldDB" id="A0A6A8DCF9"/>
<evidence type="ECO:0000313" key="3">
    <source>
        <dbReference type="EMBL" id="MRH42960.1"/>
    </source>
</evidence>
<dbReference type="SMART" id="SM00065">
    <property type="entry name" value="GAF"/>
    <property type="match status" value="1"/>
</dbReference>
<feature type="transmembrane region" description="Helical" evidence="1">
    <location>
        <begin position="150"/>
        <end position="175"/>
    </location>
</feature>
<proteinExistence type="predicted"/>
<dbReference type="Pfam" id="PF13185">
    <property type="entry name" value="GAF_2"/>
    <property type="match status" value="1"/>
</dbReference>
<reference evidence="3" key="1">
    <citation type="submission" date="2019-11" db="EMBL/GenBank/DDBJ databases">
        <authorList>
            <person name="Li J."/>
        </authorList>
    </citation>
    <scope>NUCLEOTIDE SEQUENCE</scope>
    <source>
        <strain evidence="3">B6B</strain>
    </source>
</reference>
<dbReference type="CDD" id="cd01949">
    <property type="entry name" value="GGDEF"/>
    <property type="match status" value="1"/>
</dbReference>
<dbReference type="Pfam" id="PF00990">
    <property type="entry name" value="GGDEF"/>
    <property type="match status" value="1"/>
</dbReference>
<feature type="transmembrane region" description="Helical" evidence="1">
    <location>
        <begin position="114"/>
        <end position="135"/>
    </location>
</feature>
<keyword evidence="4" id="KW-1185">Reference proteome</keyword>
<keyword evidence="1" id="KW-0472">Membrane</keyword>
<dbReference type="PROSITE" id="PS50887">
    <property type="entry name" value="GGDEF"/>
    <property type="match status" value="1"/>
</dbReference>
<organism evidence="3 4">
    <name type="scientific">Aquibacillus halophilus</name>
    <dbReference type="NCBI Taxonomy" id="930132"/>
    <lineage>
        <taxon>Bacteria</taxon>
        <taxon>Bacillati</taxon>
        <taxon>Bacillota</taxon>
        <taxon>Bacilli</taxon>
        <taxon>Bacillales</taxon>
        <taxon>Bacillaceae</taxon>
        <taxon>Aquibacillus</taxon>
    </lineage>
</organism>
<dbReference type="GO" id="GO:0043709">
    <property type="term" value="P:cell adhesion involved in single-species biofilm formation"/>
    <property type="evidence" value="ECO:0007669"/>
    <property type="project" value="TreeGrafter"/>
</dbReference>
<accession>A0A6A8DCF9</accession>
<feature type="domain" description="GGDEF" evidence="2">
    <location>
        <begin position="440"/>
        <end position="582"/>
    </location>
</feature>
<sequence length="582" mass="67209">MKTMGVVNMVEKRKQIALWIAWIFIWPISLTLIYVLWTPSFEGQTIDILSFAILACIVAFFPLLVNNTPIFFVHGISFAVFLYYGLFIEVLITQLAILTLLVKLRIERTELFRIPLNMLMFLIISILSASVYKLLGGVNGSIYFTSINDAIAVIGYIVTVFVSNQVLLFGFHKAIYNLDRKLIDKGFAWEFITTLFVLPVGFILYLMYRDFGVSAIYFVGLPFISISFILMLYYSSRNINYYLQKTSEIGHELTVQMEVNEVIDLFIERVTELLPIDYTFVYEVTDEETLRLSRFCDKEKLLDFPTKDRLAKFEAISGNVWGHNKSIHYQNRRQWGHIEDVDLPLLGQSVVSLPVERNNKVTAVITLLSKKKRAFEKHQFMILNILTNYLAVALENARNYEETKRKSERDPLTRLFNFRYFQDYLEDYFTEEKKQLYPQEDMSLILLDLDHFKEVNDTYGHESGNEILTALASRLTSKIGNQGTVARYGGEEFVVFLPDTSKAECQMIAEDLRKEIAEKMFALSNHILENKEPIKVQVTASIGIATCPEDCDEPLELIRHADRAMYLGAKQKGRNKVALYSR</sequence>
<keyword evidence="1" id="KW-1133">Transmembrane helix</keyword>
<feature type="transmembrane region" description="Helical" evidence="1">
    <location>
        <begin position="187"/>
        <end position="208"/>
    </location>
</feature>
<dbReference type="OrthoDB" id="9759607at2"/>
<dbReference type="InterPro" id="IPR003018">
    <property type="entry name" value="GAF"/>
</dbReference>
<evidence type="ECO:0000259" key="2">
    <source>
        <dbReference type="PROSITE" id="PS50887"/>
    </source>
</evidence>
<evidence type="ECO:0000256" key="1">
    <source>
        <dbReference type="SAM" id="Phobius"/>
    </source>
</evidence>
<dbReference type="InterPro" id="IPR050469">
    <property type="entry name" value="Diguanylate_Cyclase"/>
</dbReference>
<dbReference type="InterPro" id="IPR029787">
    <property type="entry name" value="Nucleotide_cyclase"/>
</dbReference>
<feature type="transmembrane region" description="Helical" evidence="1">
    <location>
        <begin position="48"/>
        <end position="65"/>
    </location>
</feature>
<feature type="transmembrane region" description="Helical" evidence="1">
    <location>
        <begin position="71"/>
        <end position="102"/>
    </location>
</feature>